<keyword evidence="5" id="KW-0479">Metal-binding</keyword>
<dbReference type="Proteomes" id="UP000431092">
    <property type="component" value="Unassembled WGS sequence"/>
</dbReference>
<evidence type="ECO:0000259" key="12">
    <source>
        <dbReference type="Pfam" id="PF02875"/>
    </source>
</evidence>
<evidence type="ECO:0000256" key="3">
    <source>
        <dbReference type="ARBA" id="ARBA00013025"/>
    </source>
</evidence>
<name>A0A6I3IBI3_9MICO</name>
<dbReference type="EMBL" id="WLVL01000018">
    <property type="protein sequence ID" value="MTB71232.1"/>
    <property type="molecule type" value="Genomic_DNA"/>
</dbReference>
<dbReference type="EC" id="6.3.2.17" evidence="3"/>
<comment type="catalytic activity">
    <reaction evidence="10">
        <text>(6S)-5,6,7,8-tetrahydrofolyl-(gamma-L-Glu)(n) + L-glutamate + ATP = (6S)-5,6,7,8-tetrahydrofolyl-(gamma-L-Glu)(n+1) + ADP + phosphate + H(+)</text>
        <dbReference type="Rhea" id="RHEA:10580"/>
        <dbReference type="Rhea" id="RHEA-COMP:14738"/>
        <dbReference type="Rhea" id="RHEA-COMP:14740"/>
        <dbReference type="ChEBI" id="CHEBI:15378"/>
        <dbReference type="ChEBI" id="CHEBI:29985"/>
        <dbReference type="ChEBI" id="CHEBI:30616"/>
        <dbReference type="ChEBI" id="CHEBI:43474"/>
        <dbReference type="ChEBI" id="CHEBI:141005"/>
        <dbReference type="ChEBI" id="CHEBI:456216"/>
        <dbReference type="EC" id="6.3.2.17"/>
    </reaction>
</comment>
<keyword evidence="15" id="KW-1185">Reference proteome</keyword>
<comment type="cofactor">
    <cofactor evidence="1">
        <name>Mg(2+)</name>
        <dbReference type="ChEBI" id="CHEBI:18420"/>
    </cofactor>
</comment>
<feature type="compositionally biased region" description="Basic and acidic residues" evidence="11">
    <location>
        <begin position="17"/>
        <end position="28"/>
    </location>
</feature>
<dbReference type="GO" id="GO:0005737">
    <property type="term" value="C:cytoplasm"/>
    <property type="evidence" value="ECO:0007669"/>
    <property type="project" value="TreeGrafter"/>
</dbReference>
<dbReference type="GO" id="GO:0004326">
    <property type="term" value="F:tetrahydrofolylpolyglutamate synthase activity"/>
    <property type="evidence" value="ECO:0007669"/>
    <property type="project" value="UniProtKB-EC"/>
</dbReference>
<comment type="caution">
    <text evidence="14">The sequence shown here is derived from an EMBL/GenBank/DDBJ whole genome shotgun (WGS) entry which is preliminary data.</text>
</comment>
<dbReference type="InterPro" id="IPR013221">
    <property type="entry name" value="Mur_ligase_cen"/>
</dbReference>
<organism evidence="14 15">
    <name type="scientific">Arsenicicoccus cauae</name>
    <dbReference type="NCBI Taxonomy" id="2663847"/>
    <lineage>
        <taxon>Bacteria</taxon>
        <taxon>Bacillati</taxon>
        <taxon>Actinomycetota</taxon>
        <taxon>Actinomycetes</taxon>
        <taxon>Micrococcales</taxon>
        <taxon>Intrasporangiaceae</taxon>
        <taxon>Arsenicicoccus</taxon>
    </lineage>
</organism>
<dbReference type="Gene3D" id="3.90.190.20">
    <property type="entry name" value="Mur ligase, C-terminal domain"/>
    <property type="match status" value="1"/>
</dbReference>
<dbReference type="PANTHER" id="PTHR11136:SF0">
    <property type="entry name" value="DIHYDROFOLATE SYNTHETASE-RELATED"/>
    <property type="match status" value="1"/>
</dbReference>
<evidence type="ECO:0000256" key="4">
    <source>
        <dbReference type="ARBA" id="ARBA00022598"/>
    </source>
</evidence>
<reference evidence="14 15" key="1">
    <citation type="submission" date="2019-11" db="EMBL/GenBank/DDBJ databases">
        <title>Whole genome sequencing identifies a novel species of the genus Arsenicicoccus isolated from human blood.</title>
        <authorList>
            <person name="Jeong J.H."/>
            <person name="Kweon O.J."/>
            <person name="Kim H.R."/>
            <person name="Kim T.-H."/>
            <person name="Ha S.-M."/>
            <person name="Lee M.-K."/>
        </authorList>
    </citation>
    <scope>NUCLEOTIDE SEQUENCE [LARGE SCALE GENOMIC DNA]</scope>
    <source>
        <strain evidence="14 15">MKL-02</strain>
    </source>
</reference>
<protein>
    <recommendedName>
        <fullName evidence="3">tetrahydrofolate synthase</fullName>
        <ecNumber evidence="3">6.3.2.17</ecNumber>
    </recommendedName>
    <alternativeName>
        <fullName evidence="9">Tetrahydrofolylpolyglutamate synthase</fullName>
    </alternativeName>
</protein>
<dbReference type="SUPFAM" id="SSF53244">
    <property type="entry name" value="MurD-like peptide ligases, peptide-binding domain"/>
    <property type="match status" value="1"/>
</dbReference>
<dbReference type="InterPro" id="IPR036565">
    <property type="entry name" value="Mur-like_cat_sf"/>
</dbReference>
<dbReference type="InterPro" id="IPR004101">
    <property type="entry name" value="Mur_ligase_C"/>
</dbReference>
<evidence type="ECO:0000313" key="14">
    <source>
        <dbReference type="EMBL" id="MTB71232.1"/>
    </source>
</evidence>
<evidence type="ECO:0000256" key="2">
    <source>
        <dbReference type="ARBA" id="ARBA00008276"/>
    </source>
</evidence>
<evidence type="ECO:0000256" key="10">
    <source>
        <dbReference type="ARBA" id="ARBA00047493"/>
    </source>
</evidence>
<dbReference type="FunFam" id="3.40.1190.10:FF:000011">
    <property type="entry name" value="Folylpolyglutamate synthase/dihydrofolate synthase"/>
    <property type="match status" value="1"/>
</dbReference>
<accession>A0A6I3IBI3</accession>
<evidence type="ECO:0000313" key="15">
    <source>
        <dbReference type="Proteomes" id="UP000431092"/>
    </source>
</evidence>
<dbReference type="RefSeq" id="WP_154592659.1">
    <property type="nucleotide sequence ID" value="NZ_WLVL01000018.1"/>
</dbReference>
<dbReference type="Pfam" id="PF02875">
    <property type="entry name" value="Mur_ligase_C"/>
    <property type="match status" value="1"/>
</dbReference>
<dbReference type="Pfam" id="PF08245">
    <property type="entry name" value="Mur_ligase_M"/>
    <property type="match status" value="1"/>
</dbReference>
<feature type="domain" description="Mur ligase central" evidence="13">
    <location>
        <begin position="167"/>
        <end position="309"/>
    </location>
</feature>
<dbReference type="AlphaFoldDB" id="A0A6I3IBI3"/>
<dbReference type="InterPro" id="IPR036615">
    <property type="entry name" value="Mur_ligase_C_dom_sf"/>
</dbReference>
<dbReference type="GO" id="GO:0046872">
    <property type="term" value="F:metal ion binding"/>
    <property type="evidence" value="ECO:0007669"/>
    <property type="project" value="UniProtKB-KW"/>
</dbReference>
<evidence type="ECO:0000256" key="6">
    <source>
        <dbReference type="ARBA" id="ARBA00022741"/>
    </source>
</evidence>
<dbReference type="Gene3D" id="3.40.1190.10">
    <property type="entry name" value="Mur-like, catalytic domain"/>
    <property type="match status" value="1"/>
</dbReference>
<feature type="region of interest" description="Disordered" evidence="11">
    <location>
        <begin position="1"/>
        <end position="28"/>
    </location>
</feature>
<dbReference type="InterPro" id="IPR001645">
    <property type="entry name" value="Folylpolyglutamate_synth"/>
</dbReference>
<evidence type="ECO:0000256" key="1">
    <source>
        <dbReference type="ARBA" id="ARBA00001946"/>
    </source>
</evidence>
<dbReference type="SUPFAM" id="SSF53623">
    <property type="entry name" value="MurD-like peptide ligases, catalytic domain"/>
    <property type="match status" value="1"/>
</dbReference>
<keyword evidence="4" id="KW-0436">Ligase</keyword>
<dbReference type="NCBIfam" id="TIGR01499">
    <property type="entry name" value="folC"/>
    <property type="match status" value="1"/>
</dbReference>
<comment type="similarity">
    <text evidence="2">Belongs to the folylpolyglutamate synthase family.</text>
</comment>
<dbReference type="PROSITE" id="PS01011">
    <property type="entry name" value="FOLYLPOLYGLU_SYNT_1"/>
    <property type="match status" value="1"/>
</dbReference>
<evidence type="ECO:0000256" key="5">
    <source>
        <dbReference type="ARBA" id="ARBA00022723"/>
    </source>
</evidence>
<dbReference type="GO" id="GO:0005524">
    <property type="term" value="F:ATP binding"/>
    <property type="evidence" value="ECO:0007669"/>
    <property type="project" value="UniProtKB-KW"/>
</dbReference>
<sequence length="480" mass="50509">MGLDPLGPGERAVARSGRPDAAQRDAAERLATAKRMREIERDILGRIPENDVTPSLDRIQAVMELLGDPQRTFPVIHLTGTNGKTSTTRLIETLLTEHGLTTGRFTSPHLHDIRERIAIGGQPISPERFVAAYDDVLPFVEMVDGRSVAEGGRPMGYFEVIVAVAYAAFADAPVDVAVVEVGLGGSWDATNIADGQVSVITPIGIDHQKFLGDTLEDIASEKSGIIKAGAITISAEQEPEVVEVLVERAEQVGAQIAWAGQELEVVARDQAVGGQLLTIKGLAGEYPDILLPLYGEHMAGNAALALAAVEAFIGGGEQALDPEVVRAAFARASSPGRLEIVRRSPTVIVDAAHNPQGARSLRLALSDSFAFTRLIGVLAILEDKDVLGILEELEPAFDEVVVTRSTSPRALSPRALGRLAREIFGDDRVTVVESLPDALEQAAALAEADAMAGGAGAGVVVTGSVTTAAEARMLLGVTSA</sequence>
<gene>
    <name evidence="14" type="ORF">GGG17_04430</name>
</gene>
<keyword evidence="8" id="KW-0460">Magnesium</keyword>
<evidence type="ECO:0000259" key="13">
    <source>
        <dbReference type="Pfam" id="PF08245"/>
    </source>
</evidence>
<proteinExistence type="inferred from homology"/>
<evidence type="ECO:0000256" key="7">
    <source>
        <dbReference type="ARBA" id="ARBA00022840"/>
    </source>
</evidence>
<feature type="domain" description="Mur ligase C-terminal" evidence="12">
    <location>
        <begin position="336"/>
        <end position="451"/>
    </location>
</feature>
<dbReference type="PIRSF" id="PIRSF001563">
    <property type="entry name" value="Folylpolyglu_synth"/>
    <property type="match status" value="1"/>
</dbReference>
<evidence type="ECO:0000256" key="9">
    <source>
        <dbReference type="ARBA" id="ARBA00030592"/>
    </source>
</evidence>
<evidence type="ECO:0000256" key="8">
    <source>
        <dbReference type="ARBA" id="ARBA00022842"/>
    </source>
</evidence>
<evidence type="ECO:0000256" key="11">
    <source>
        <dbReference type="SAM" id="MobiDB-lite"/>
    </source>
</evidence>
<keyword evidence="7" id="KW-0067">ATP-binding</keyword>
<keyword evidence="6" id="KW-0547">Nucleotide-binding</keyword>
<dbReference type="PANTHER" id="PTHR11136">
    <property type="entry name" value="FOLYLPOLYGLUTAMATE SYNTHASE-RELATED"/>
    <property type="match status" value="1"/>
</dbReference>
<dbReference type="GO" id="GO:0008841">
    <property type="term" value="F:dihydrofolate synthase activity"/>
    <property type="evidence" value="ECO:0007669"/>
    <property type="project" value="TreeGrafter"/>
</dbReference>
<dbReference type="InterPro" id="IPR018109">
    <property type="entry name" value="Folylpolyglutamate_synth_CS"/>
</dbReference>